<dbReference type="Proteomes" id="UP000002051">
    <property type="component" value="Unassembled WGS sequence"/>
</dbReference>
<evidence type="ECO:0000256" key="1">
    <source>
        <dbReference type="SAM" id="MobiDB-lite"/>
    </source>
</evidence>
<reference evidence="2 4" key="2">
    <citation type="journal article" date="2014" name="BMC Genomics">
        <title>An improved genome release (version Mt4.0) for the model legume Medicago truncatula.</title>
        <authorList>
            <person name="Tang H."/>
            <person name="Krishnakumar V."/>
            <person name="Bidwell S."/>
            <person name="Rosen B."/>
            <person name="Chan A."/>
            <person name="Zhou S."/>
            <person name="Gentzbittel L."/>
            <person name="Childs K.L."/>
            <person name="Yandell M."/>
            <person name="Gundlach H."/>
            <person name="Mayer K.F."/>
            <person name="Schwartz D.C."/>
            <person name="Town C.D."/>
        </authorList>
    </citation>
    <scope>GENOME REANNOTATION</scope>
    <source>
        <strain evidence="3 4">cv. Jemalong A17</strain>
    </source>
</reference>
<feature type="region of interest" description="Disordered" evidence="1">
    <location>
        <begin position="215"/>
        <end position="255"/>
    </location>
</feature>
<feature type="compositionally biased region" description="Acidic residues" evidence="1">
    <location>
        <begin position="245"/>
        <end position="255"/>
    </location>
</feature>
<dbReference type="AlphaFoldDB" id="G7KS40"/>
<accession>G7KS40</accession>
<feature type="compositionally biased region" description="Polar residues" evidence="1">
    <location>
        <begin position="230"/>
        <end position="239"/>
    </location>
</feature>
<name>G7KS40_MEDTR</name>
<keyword evidence="4" id="KW-1185">Reference proteome</keyword>
<proteinExistence type="predicted"/>
<feature type="compositionally biased region" description="Basic and acidic residues" evidence="1">
    <location>
        <begin position="215"/>
        <end position="227"/>
    </location>
</feature>
<evidence type="ECO:0000313" key="3">
    <source>
        <dbReference type="EnsemblPlants" id="AES78653"/>
    </source>
</evidence>
<evidence type="ECO:0000313" key="4">
    <source>
        <dbReference type="Proteomes" id="UP000002051"/>
    </source>
</evidence>
<reference evidence="3" key="3">
    <citation type="submission" date="2015-04" db="UniProtKB">
        <authorList>
            <consortium name="EnsemblPlants"/>
        </authorList>
    </citation>
    <scope>IDENTIFICATION</scope>
    <source>
        <strain evidence="3">cv. Jemalong A17</strain>
    </source>
</reference>
<gene>
    <name evidence="2" type="ordered locus">MTR_7g037680</name>
</gene>
<dbReference type="EMBL" id="CM001223">
    <property type="protein sequence ID" value="AES78653.2"/>
    <property type="molecule type" value="Genomic_DNA"/>
</dbReference>
<evidence type="ECO:0000313" key="2">
    <source>
        <dbReference type="EMBL" id="AES78653.2"/>
    </source>
</evidence>
<accession>A0A0C3W4V4</accession>
<dbReference type="HOGENOM" id="CLU_1091383_0_0_1"/>
<dbReference type="EnsemblPlants" id="AES78653">
    <property type="protein sequence ID" value="AES78653"/>
    <property type="gene ID" value="MTR_7g037680"/>
</dbReference>
<protein>
    <submittedName>
        <fullName evidence="2 3">Uncharacterized protein</fullName>
    </submittedName>
</protein>
<sequence length="255" mass="29320">MMSIVRAKHARDPEWVPGWIGVNIWPRLLEHWATDLTFLKRSHIGKVNRASEKGGCLHSGGSASSYTTSQRMEKFDKKAKEVLSPFDGSSPTSTMRLLDHSTSQTIWKEIVGRGKSYKYYGAGSMASNLLNNRCIYERSIDGEGGSRNVEMTPEMVAMIQQLSQHMQSQNQVELEQARTQSQKELQEMRTQLKQQQDFFILEIQRNRELVEEMERMAERRDRRHRECLPQQDSANNESLYSKDGDGDDDEDSENA</sequence>
<dbReference type="PaxDb" id="3880-AES78653"/>
<reference evidence="2 4" key="1">
    <citation type="journal article" date="2011" name="Nature">
        <title>The Medicago genome provides insight into the evolution of rhizobial symbioses.</title>
        <authorList>
            <person name="Young N.D."/>
            <person name="Debelle F."/>
            <person name="Oldroyd G.E."/>
            <person name="Geurts R."/>
            <person name="Cannon S.B."/>
            <person name="Udvardi M.K."/>
            <person name="Benedito V.A."/>
            <person name="Mayer K.F."/>
            <person name="Gouzy J."/>
            <person name="Schoof H."/>
            <person name="Van de Peer Y."/>
            <person name="Proost S."/>
            <person name="Cook D.R."/>
            <person name="Meyers B.C."/>
            <person name="Spannagl M."/>
            <person name="Cheung F."/>
            <person name="De Mita S."/>
            <person name="Krishnakumar V."/>
            <person name="Gundlach H."/>
            <person name="Zhou S."/>
            <person name="Mudge J."/>
            <person name="Bharti A.K."/>
            <person name="Murray J.D."/>
            <person name="Naoumkina M.A."/>
            <person name="Rosen B."/>
            <person name="Silverstein K.A."/>
            <person name="Tang H."/>
            <person name="Rombauts S."/>
            <person name="Zhao P.X."/>
            <person name="Zhou P."/>
            <person name="Barbe V."/>
            <person name="Bardou P."/>
            <person name="Bechner M."/>
            <person name="Bellec A."/>
            <person name="Berger A."/>
            <person name="Berges H."/>
            <person name="Bidwell S."/>
            <person name="Bisseling T."/>
            <person name="Choisne N."/>
            <person name="Couloux A."/>
            <person name="Denny R."/>
            <person name="Deshpande S."/>
            <person name="Dai X."/>
            <person name="Doyle J.J."/>
            <person name="Dudez A.M."/>
            <person name="Farmer A.D."/>
            <person name="Fouteau S."/>
            <person name="Franken C."/>
            <person name="Gibelin C."/>
            <person name="Gish J."/>
            <person name="Goldstein S."/>
            <person name="Gonzalez A.J."/>
            <person name="Green P.J."/>
            <person name="Hallab A."/>
            <person name="Hartog M."/>
            <person name="Hua A."/>
            <person name="Humphray S.J."/>
            <person name="Jeong D.H."/>
            <person name="Jing Y."/>
            <person name="Jocker A."/>
            <person name="Kenton S.M."/>
            <person name="Kim D.J."/>
            <person name="Klee K."/>
            <person name="Lai H."/>
            <person name="Lang C."/>
            <person name="Lin S."/>
            <person name="Macmil S.L."/>
            <person name="Magdelenat G."/>
            <person name="Matthews L."/>
            <person name="McCorrison J."/>
            <person name="Monaghan E.L."/>
            <person name="Mun J.H."/>
            <person name="Najar F.Z."/>
            <person name="Nicholson C."/>
            <person name="Noirot C."/>
            <person name="O'Bleness M."/>
            <person name="Paule C.R."/>
            <person name="Poulain J."/>
            <person name="Prion F."/>
            <person name="Qin B."/>
            <person name="Qu C."/>
            <person name="Retzel E.F."/>
            <person name="Riddle C."/>
            <person name="Sallet E."/>
            <person name="Samain S."/>
            <person name="Samson N."/>
            <person name="Sanders I."/>
            <person name="Saurat O."/>
            <person name="Scarpelli C."/>
            <person name="Schiex T."/>
            <person name="Segurens B."/>
            <person name="Severin A.J."/>
            <person name="Sherrier D.J."/>
            <person name="Shi R."/>
            <person name="Sims S."/>
            <person name="Singer S.R."/>
            <person name="Sinharoy S."/>
            <person name="Sterck L."/>
            <person name="Viollet A."/>
            <person name="Wang B.B."/>
            <person name="Wang K."/>
            <person name="Wang M."/>
            <person name="Wang X."/>
            <person name="Warfsmann J."/>
            <person name="Weissenbach J."/>
            <person name="White D.D."/>
            <person name="White J.D."/>
            <person name="Wiley G.B."/>
            <person name="Wincker P."/>
            <person name="Xing Y."/>
            <person name="Yang L."/>
            <person name="Yao Z."/>
            <person name="Ying F."/>
            <person name="Zhai J."/>
            <person name="Zhou L."/>
            <person name="Zuber A."/>
            <person name="Denarie J."/>
            <person name="Dixon R.A."/>
            <person name="May G.D."/>
            <person name="Schwartz D.C."/>
            <person name="Rogers J."/>
            <person name="Quetier F."/>
            <person name="Town C.D."/>
            <person name="Roe B.A."/>
        </authorList>
    </citation>
    <scope>NUCLEOTIDE SEQUENCE [LARGE SCALE GENOMIC DNA]</scope>
    <source>
        <strain evidence="2">A17</strain>
        <strain evidence="3 4">cv. Jemalong A17</strain>
    </source>
</reference>
<organism evidence="2 4">
    <name type="scientific">Medicago truncatula</name>
    <name type="common">Barrel medic</name>
    <name type="synonym">Medicago tribuloides</name>
    <dbReference type="NCBI Taxonomy" id="3880"/>
    <lineage>
        <taxon>Eukaryota</taxon>
        <taxon>Viridiplantae</taxon>
        <taxon>Streptophyta</taxon>
        <taxon>Embryophyta</taxon>
        <taxon>Tracheophyta</taxon>
        <taxon>Spermatophyta</taxon>
        <taxon>Magnoliopsida</taxon>
        <taxon>eudicotyledons</taxon>
        <taxon>Gunneridae</taxon>
        <taxon>Pentapetalae</taxon>
        <taxon>rosids</taxon>
        <taxon>fabids</taxon>
        <taxon>Fabales</taxon>
        <taxon>Fabaceae</taxon>
        <taxon>Papilionoideae</taxon>
        <taxon>50 kb inversion clade</taxon>
        <taxon>NPAAA clade</taxon>
        <taxon>Hologalegina</taxon>
        <taxon>IRL clade</taxon>
        <taxon>Trifolieae</taxon>
        <taxon>Medicago</taxon>
    </lineage>
</organism>